<dbReference type="PANTHER" id="PTHR30126:SF40">
    <property type="entry name" value="HTH-TYPE TRANSCRIPTIONAL REGULATOR GLTR"/>
    <property type="match status" value="1"/>
</dbReference>
<dbReference type="PRINTS" id="PR00039">
    <property type="entry name" value="HTHLYSR"/>
</dbReference>
<dbReference type="Gene3D" id="1.10.10.10">
    <property type="entry name" value="Winged helix-like DNA-binding domain superfamily/Winged helix DNA-binding domain"/>
    <property type="match status" value="1"/>
</dbReference>
<dbReference type="InterPro" id="IPR036388">
    <property type="entry name" value="WH-like_DNA-bd_sf"/>
</dbReference>
<dbReference type="Proteomes" id="UP000267019">
    <property type="component" value="Unassembled WGS sequence"/>
</dbReference>
<feature type="compositionally biased region" description="Acidic residues" evidence="5">
    <location>
        <begin position="327"/>
        <end position="338"/>
    </location>
</feature>
<proteinExistence type="inferred from homology"/>
<keyword evidence="3" id="KW-0238">DNA-binding</keyword>
<sequence>MLLDEVDFRTLRVFLEVAATGSMSRAAQALYLAPSTVSEAVRQLEGALGVRLFVRGTRGVALTKAGEAWATHVRDILERWDAALGELSSEARDDLSGVLSLAASRTVGEYLLPRILPGFLTRHPGIDVRLLLGNTEEAILALERREAVGALVEGDVPPRPTLRKVPVLLDVLTFAAPVGGREICAACRCFSEAGGLRLRRRNAACRTWKEDDACGVLARARWLVREPGSGTRALTEGLWQALGILPVQTLTLGSMHAILEGVAAGLGVALLPERVLASSTVRVAACRPLTGPLAPRFVRRFHLVTRLGEGNLLLSAFARAVRASAEEERDEEAIYEDEEHAREGSDGKGPIP</sequence>
<dbReference type="InterPro" id="IPR000847">
    <property type="entry name" value="LysR_HTH_N"/>
</dbReference>
<dbReference type="EMBL" id="RBIJ01000001">
    <property type="protein sequence ID" value="RKQ89112.1"/>
    <property type="molecule type" value="Genomic_DNA"/>
</dbReference>
<keyword evidence="4" id="KW-0804">Transcription</keyword>
<dbReference type="Gene3D" id="3.40.190.10">
    <property type="entry name" value="Periplasmic binding protein-like II"/>
    <property type="match status" value="2"/>
</dbReference>
<feature type="region of interest" description="Disordered" evidence="5">
    <location>
        <begin position="325"/>
        <end position="352"/>
    </location>
</feature>
<dbReference type="InterPro" id="IPR005119">
    <property type="entry name" value="LysR_subst-bd"/>
</dbReference>
<evidence type="ECO:0000256" key="3">
    <source>
        <dbReference type="ARBA" id="ARBA00023125"/>
    </source>
</evidence>
<dbReference type="GO" id="GO:0000976">
    <property type="term" value="F:transcription cis-regulatory region binding"/>
    <property type="evidence" value="ECO:0007669"/>
    <property type="project" value="TreeGrafter"/>
</dbReference>
<evidence type="ECO:0000256" key="2">
    <source>
        <dbReference type="ARBA" id="ARBA00023015"/>
    </source>
</evidence>
<dbReference type="Pfam" id="PF03466">
    <property type="entry name" value="LysR_substrate"/>
    <property type="match status" value="1"/>
</dbReference>
<evidence type="ECO:0000313" key="7">
    <source>
        <dbReference type="EMBL" id="RKQ89112.1"/>
    </source>
</evidence>
<dbReference type="PANTHER" id="PTHR30126">
    <property type="entry name" value="HTH-TYPE TRANSCRIPTIONAL REGULATOR"/>
    <property type="match status" value="1"/>
</dbReference>
<comment type="caution">
    <text evidence="7">The sequence shown here is derived from an EMBL/GenBank/DDBJ whole genome shotgun (WGS) entry which is preliminary data.</text>
</comment>
<dbReference type="Pfam" id="PF00126">
    <property type="entry name" value="HTH_1"/>
    <property type="match status" value="1"/>
</dbReference>
<evidence type="ECO:0000313" key="8">
    <source>
        <dbReference type="Proteomes" id="UP000267019"/>
    </source>
</evidence>
<protein>
    <submittedName>
        <fullName evidence="7">LysR family transcriptional regulator</fullName>
    </submittedName>
</protein>
<reference evidence="7 8" key="1">
    <citation type="submission" date="2018-10" db="EMBL/GenBank/DDBJ databases">
        <title>Genomic Encyclopedia of Type Strains, Phase IV (KMG-IV): sequencing the most valuable type-strain genomes for metagenomic binning, comparative biology and taxonomic classification.</title>
        <authorList>
            <person name="Goeker M."/>
        </authorList>
    </citation>
    <scope>NUCLEOTIDE SEQUENCE [LARGE SCALE GENOMIC DNA]</scope>
    <source>
        <strain evidence="7 8">DSM 22653</strain>
    </source>
</reference>
<evidence type="ECO:0000259" key="6">
    <source>
        <dbReference type="PROSITE" id="PS50931"/>
    </source>
</evidence>
<evidence type="ECO:0000256" key="4">
    <source>
        <dbReference type="ARBA" id="ARBA00023163"/>
    </source>
</evidence>
<organism evidence="7 8">
    <name type="scientific">Brockia lithotrophica</name>
    <dbReference type="NCBI Taxonomy" id="933949"/>
    <lineage>
        <taxon>Bacteria</taxon>
        <taxon>Bacillati</taxon>
        <taxon>Bacillota</taxon>
        <taxon>Bacilli</taxon>
        <taxon>Bacillales</taxon>
        <taxon>Bacillales Family X. Incertae Sedis</taxon>
        <taxon>Brockia</taxon>
    </lineage>
</organism>
<feature type="domain" description="HTH lysR-type" evidence="6">
    <location>
        <begin position="6"/>
        <end position="63"/>
    </location>
</feature>
<evidence type="ECO:0000256" key="5">
    <source>
        <dbReference type="SAM" id="MobiDB-lite"/>
    </source>
</evidence>
<dbReference type="AlphaFoldDB" id="A0A660L8F4"/>
<dbReference type="PROSITE" id="PS50931">
    <property type="entry name" value="HTH_LYSR"/>
    <property type="match status" value="1"/>
</dbReference>
<keyword evidence="2" id="KW-0805">Transcription regulation</keyword>
<dbReference type="SUPFAM" id="SSF53850">
    <property type="entry name" value="Periplasmic binding protein-like II"/>
    <property type="match status" value="1"/>
</dbReference>
<gene>
    <name evidence="7" type="ORF">C7438_0768</name>
</gene>
<accession>A0A660L8F4</accession>
<dbReference type="GO" id="GO:0003700">
    <property type="term" value="F:DNA-binding transcription factor activity"/>
    <property type="evidence" value="ECO:0007669"/>
    <property type="project" value="InterPro"/>
</dbReference>
<dbReference type="SUPFAM" id="SSF46785">
    <property type="entry name" value="Winged helix' DNA-binding domain"/>
    <property type="match status" value="1"/>
</dbReference>
<comment type="similarity">
    <text evidence="1">Belongs to the LysR transcriptional regulatory family.</text>
</comment>
<dbReference type="InterPro" id="IPR036390">
    <property type="entry name" value="WH_DNA-bd_sf"/>
</dbReference>
<dbReference type="FunFam" id="1.10.10.10:FF:000001">
    <property type="entry name" value="LysR family transcriptional regulator"/>
    <property type="match status" value="1"/>
</dbReference>
<name>A0A660L8F4_9BACL</name>
<keyword evidence="8" id="KW-1185">Reference proteome</keyword>
<evidence type="ECO:0000256" key="1">
    <source>
        <dbReference type="ARBA" id="ARBA00009437"/>
    </source>
</evidence>